<sequence>MLQQSINSADVMTLDKMGSRYPSRLSFSRSMLRRLLFDNWKISKSKFDLDYDGYGTAVYEIAINKNTYSLVCFSQHLDSADRSDRVIAEKWDTAYALINGKLDENELNRLRNNVPLQESGRNSSKELVLSRANKSVRLFEYVVNCLSSGDQPDIKEINKVGYLLRTTAVYGSGKFGLSDFANTKEATDFNQPFRAEMLAVYIIREFSLELVEHVARKKNPNKAVKLDDKIRQHLGIGNSTGLGMAPFIIKHPKLINKWMSQYTESLKQVMNKILDQKKLSNYSQLLKKALQYLQEVTTFDEYQIKKNTKSVKDLEKFIEHVKKFTNKNNANLQWRDLINFANNN</sequence>
<reference evidence="1" key="1">
    <citation type="submission" date="2018-05" db="EMBL/GenBank/DDBJ databases">
        <authorList>
            <person name="Lanie J.A."/>
            <person name="Ng W.-L."/>
            <person name="Kazmierczak K.M."/>
            <person name="Andrzejewski T.M."/>
            <person name="Davidsen T.M."/>
            <person name="Wayne K.J."/>
            <person name="Tettelin H."/>
            <person name="Glass J.I."/>
            <person name="Rusch D."/>
            <person name="Podicherti R."/>
            <person name="Tsui H.-C.T."/>
            <person name="Winkler M.E."/>
        </authorList>
    </citation>
    <scope>NUCLEOTIDE SEQUENCE</scope>
</reference>
<feature type="non-terminal residue" evidence="1">
    <location>
        <position position="344"/>
    </location>
</feature>
<protein>
    <submittedName>
        <fullName evidence="1">Uncharacterized protein</fullName>
    </submittedName>
</protein>
<organism evidence="1">
    <name type="scientific">marine metagenome</name>
    <dbReference type="NCBI Taxonomy" id="408172"/>
    <lineage>
        <taxon>unclassified sequences</taxon>
        <taxon>metagenomes</taxon>
        <taxon>ecological metagenomes</taxon>
    </lineage>
</organism>
<proteinExistence type="predicted"/>
<dbReference type="AlphaFoldDB" id="A0A382B767"/>
<name>A0A382B767_9ZZZZ</name>
<accession>A0A382B767</accession>
<dbReference type="EMBL" id="UINC01028508">
    <property type="protein sequence ID" value="SVB09608.1"/>
    <property type="molecule type" value="Genomic_DNA"/>
</dbReference>
<gene>
    <name evidence="1" type="ORF">METZ01_LOCUS162462</name>
</gene>
<evidence type="ECO:0000313" key="1">
    <source>
        <dbReference type="EMBL" id="SVB09608.1"/>
    </source>
</evidence>